<evidence type="ECO:0000256" key="6">
    <source>
        <dbReference type="ARBA" id="ARBA00022840"/>
    </source>
</evidence>
<evidence type="ECO:0000256" key="2">
    <source>
        <dbReference type="ARBA" id="ARBA00022527"/>
    </source>
</evidence>
<evidence type="ECO:0000259" key="10">
    <source>
        <dbReference type="PROSITE" id="PS50011"/>
    </source>
</evidence>
<keyword evidence="12" id="KW-1185">Reference proteome</keyword>
<dbReference type="InterPro" id="IPR017441">
    <property type="entry name" value="Protein_kinase_ATP_BS"/>
</dbReference>
<feature type="compositionally biased region" description="Low complexity" evidence="8">
    <location>
        <begin position="344"/>
        <end position="358"/>
    </location>
</feature>
<feature type="transmembrane region" description="Helical" evidence="9">
    <location>
        <begin position="364"/>
        <end position="384"/>
    </location>
</feature>
<reference evidence="12" key="1">
    <citation type="journal article" date="2019" name="Int. J. Syst. Evol. Microbiol.">
        <title>The Global Catalogue of Microorganisms (GCM) 10K type strain sequencing project: providing services to taxonomists for standard genome sequencing and annotation.</title>
        <authorList>
            <consortium name="The Broad Institute Genomics Platform"/>
            <consortium name="The Broad Institute Genome Sequencing Center for Infectious Disease"/>
            <person name="Wu L."/>
            <person name="Ma J."/>
        </authorList>
    </citation>
    <scope>NUCLEOTIDE SEQUENCE [LARGE SCALE GENOMIC DNA]</scope>
    <source>
        <strain evidence="12">IBRC-M 10906</strain>
    </source>
</reference>
<feature type="compositionally biased region" description="Pro residues" evidence="8">
    <location>
        <begin position="306"/>
        <end position="315"/>
    </location>
</feature>
<dbReference type="PROSITE" id="PS50011">
    <property type="entry name" value="PROTEIN_KINASE_DOM"/>
    <property type="match status" value="1"/>
</dbReference>
<dbReference type="InterPro" id="IPR011009">
    <property type="entry name" value="Kinase-like_dom_sf"/>
</dbReference>
<proteinExistence type="predicted"/>
<dbReference type="Proteomes" id="UP001597478">
    <property type="component" value="Unassembled WGS sequence"/>
</dbReference>
<evidence type="ECO:0000256" key="7">
    <source>
        <dbReference type="PROSITE-ProRule" id="PRU10141"/>
    </source>
</evidence>
<keyword evidence="3 11" id="KW-0808">Transferase</keyword>
<dbReference type="GO" id="GO:0004674">
    <property type="term" value="F:protein serine/threonine kinase activity"/>
    <property type="evidence" value="ECO:0007669"/>
    <property type="project" value="UniProtKB-EC"/>
</dbReference>
<dbReference type="PANTHER" id="PTHR43289:SF6">
    <property type="entry name" value="SERINE_THREONINE-PROTEIN KINASE NEKL-3"/>
    <property type="match status" value="1"/>
</dbReference>
<accession>A0ABW5WFA8</accession>
<dbReference type="Pfam" id="PF00069">
    <property type="entry name" value="Pkinase"/>
    <property type="match status" value="1"/>
</dbReference>
<evidence type="ECO:0000256" key="4">
    <source>
        <dbReference type="ARBA" id="ARBA00022741"/>
    </source>
</evidence>
<evidence type="ECO:0000256" key="9">
    <source>
        <dbReference type="SAM" id="Phobius"/>
    </source>
</evidence>
<evidence type="ECO:0000256" key="5">
    <source>
        <dbReference type="ARBA" id="ARBA00022777"/>
    </source>
</evidence>
<dbReference type="PANTHER" id="PTHR43289">
    <property type="entry name" value="MITOGEN-ACTIVATED PROTEIN KINASE KINASE KINASE 20-RELATED"/>
    <property type="match status" value="1"/>
</dbReference>
<organism evidence="11 12">
    <name type="scientific">Prauserella oleivorans</name>
    <dbReference type="NCBI Taxonomy" id="1478153"/>
    <lineage>
        <taxon>Bacteria</taxon>
        <taxon>Bacillati</taxon>
        <taxon>Actinomycetota</taxon>
        <taxon>Actinomycetes</taxon>
        <taxon>Pseudonocardiales</taxon>
        <taxon>Pseudonocardiaceae</taxon>
        <taxon>Prauserella</taxon>
    </lineage>
</organism>
<dbReference type="SUPFAM" id="SSF56112">
    <property type="entry name" value="Protein kinase-like (PK-like)"/>
    <property type="match status" value="1"/>
</dbReference>
<dbReference type="PROSITE" id="PS00107">
    <property type="entry name" value="PROTEIN_KINASE_ATP"/>
    <property type="match status" value="1"/>
</dbReference>
<evidence type="ECO:0000256" key="8">
    <source>
        <dbReference type="SAM" id="MobiDB-lite"/>
    </source>
</evidence>
<evidence type="ECO:0000313" key="11">
    <source>
        <dbReference type="EMBL" id="MFD2801802.1"/>
    </source>
</evidence>
<protein>
    <recommendedName>
        <fullName evidence="1">non-specific serine/threonine protein kinase</fullName>
        <ecNumber evidence="1">2.7.11.1</ecNumber>
    </recommendedName>
</protein>
<keyword evidence="6 7" id="KW-0067">ATP-binding</keyword>
<keyword evidence="9" id="KW-0812">Transmembrane</keyword>
<comment type="caution">
    <text evidence="11">The sequence shown here is derived from an EMBL/GenBank/DDBJ whole genome shotgun (WGS) entry which is preliminary data.</text>
</comment>
<dbReference type="InterPro" id="IPR000719">
    <property type="entry name" value="Prot_kinase_dom"/>
</dbReference>
<feature type="binding site" evidence="7">
    <location>
        <position position="44"/>
    </location>
    <ligand>
        <name>ATP</name>
        <dbReference type="ChEBI" id="CHEBI:30616"/>
    </ligand>
</feature>
<evidence type="ECO:0000313" key="12">
    <source>
        <dbReference type="Proteomes" id="UP001597478"/>
    </source>
</evidence>
<name>A0ABW5WFA8_9PSEU</name>
<gene>
    <name evidence="11" type="ORF">ACFS2C_20635</name>
</gene>
<dbReference type="InterPro" id="IPR008271">
    <property type="entry name" value="Ser/Thr_kinase_AS"/>
</dbReference>
<dbReference type="EMBL" id="JBHUOF010000034">
    <property type="protein sequence ID" value="MFD2801802.1"/>
    <property type="molecule type" value="Genomic_DNA"/>
</dbReference>
<dbReference type="RefSeq" id="WP_377392911.1">
    <property type="nucleotide sequence ID" value="NZ_JBHSAN010000035.1"/>
</dbReference>
<dbReference type="PROSITE" id="PS00108">
    <property type="entry name" value="PROTEIN_KINASE_ST"/>
    <property type="match status" value="1"/>
</dbReference>
<keyword evidence="4 7" id="KW-0547">Nucleotide-binding</keyword>
<dbReference type="SMART" id="SM00220">
    <property type="entry name" value="S_TKc"/>
    <property type="match status" value="1"/>
</dbReference>
<keyword evidence="9" id="KW-1133">Transmembrane helix</keyword>
<evidence type="ECO:0000256" key="3">
    <source>
        <dbReference type="ARBA" id="ARBA00022679"/>
    </source>
</evidence>
<dbReference type="CDD" id="cd14014">
    <property type="entry name" value="STKc_PknB_like"/>
    <property type="match status" value="1"/>
</dbReference>
<keyword evidence="2" id="KW-0723">Serine/threonine-protein kinase</keyword>
<sequence>MSAPPEQPRVVAGRYRLQSVLGSGSMGTVWAAYDEFLQRQVAVKEVRIPPGVPTEQVAELRERTLREARAIAVLSHPNVIVLHDVVREGHDPYVVMELLPSRSLAGLLHGGRRLTVVQAAVVADAVAAALAAAHAEGITHRDVKPGNVLVARDGRIKLTDFGIARNISEVTMTHTGMMLGSPAFIAPEVASGGAVTYAADLWGLGATLFAATEGRPPYDVDGDPLETVSRVVHGEVPAPSPGPLAPLIRGLMAKDPPARMALPEVRRRLYPLLPQPARRVFGPELFTRADGRPAGPEADVTQVIPRLPPTPPPASADPQRDELADGGGALAADPGPLPFDISEPAAEPTAEPAAPARRTTARTVAIVVAVILLFLLAAAGGFLLTRVLAGQEVGPPGDTGNTHAAAAPPTRQALVTREGDATNLRGAKGGLFAVDVPADWTRFVTQRPADELPTSTRVQFVSADGARVLGVERFAHYASTVDAYVQALHTYWAPGDFTLVRSEPLPGRDGRLVIYRTAERGADGERAINRSTIAEVFPSGTSLWVVSVTVPVEQERLGRSELFDRIVPTFRKTD</sequence>
<dbReference type="Gene3D" id="1.10.510.10">
    <property type="entry name" value="Transferase(Phosphotransferase) domain 1"/>
    <property type="match status" value="1"/>
</dbReference>
<evidence type="ECO:0000256" key="1">
    <source>
        <dbReference type="ARBA" id="ARBA00012513"/>
    </source>
</evidence>
<dbReference type="EC" id="2.7.11.1" evidence="1"/>
<keyword evidence="9" id="KW-0472">Membrane</keyword>
<dbReference type="Gene3D" id="3.30.200.20">
    <property type="entry name" value="Phosphorylase Kinase, domain 1"/>
    <property type="match status" value="1"/>
</dbReference>
<keyword evidence="5 11" id="KW-0418">Kinase</keyword>
<feature type="region of interest" description="Disordered" evidence="8">
    <location>
        <begin position="287"/>
        <end position="358"/>
    </location>
</feature>
<feature type="domain" description="Protein kinase" evidence="10">
    <location>
        <begin position="15"/>
        <end position="273"/>
    </location>
</feature>